<keyword evidence="4" id="KW-1185">Reference proteome</keyword>
<evidence type="ECO:0000313" key="4">
    <source>
        <dbReference type="Proteomes" id="UP000807025"/>
    </source>
</evidence>
<feature type="region of interest" description="Disordered" evidence="1">
    <location>
        <begin position="145"/>
        <end position="172"/>
    </location>
</feature>
<evidence type="ECO:0000256" key="1">
    <source>
        <dbReference type="SAM" id="MobiDB-lite"/>
    </source>
</evidence>
<proteinExistence type="predicted"/>
<reference evidence="3" key="1">
    <citation type="submission" date="2020-11" db="EMBL/GenBank/DDBJ databases">
        <authorList>
            <consortium name="DOE Joint Genome Institute"/>
            <person name="Ahrendt S."/>
            <person name="Riley R."/>
            <person name="Andreopoulos W."/>
            <person name="Labutti K."/>
            <person name="Pangilinan J."/>
            <person name="Ruiz-Duenas F.J."/>
            <person name="Barrasa J.M."/>
            <person name="Sanchez-Garcia M."/>
            <person name="Camarero S."/>
            <person name="Miyauchi S."/>
            <person name="Serrano A."/>
            <person name="Linde D."/>
            <person name="Babiker R."/>
            <person name="Drula E."/>
            <person name="Ayuso-Fernandez I."/>
            <person name="Pacheco R."/>
            <person name="Padilla G."/>
            <person name="Ferreira P."/>
            <person name="Barriuso J."/>
            <person name="Kellner H."/>
            <person name="Castanera R."/>
            <person name="Alfaro M."/>
            <person name="Ramirez L."/>
            <person name="Pisabarro A.G."/>
            <person name="Kuo A."/>
            <person name="Tritt A."/>
            <person name="Lipzen A."/>
            <person name="He G."/>
            <person name="Yan M."/>
            <person name="Ng V."/>
            <person name="Cullen D."/>
            <person name="Martin F."/>
            <person name="Rosso M.-N."/>
            <person name="Henrissat B."/>
            <person name="Hibbett D."/>
            <person name="Martinez A.T."/>
            <person name="Grigoriev I.V."/>
        </authorList>
    </citation>
    <scope>NUCLEOTIDE SEQUENCE</scope>
    <source>
        <strain evidence="3">ATCC 90797</strain>
    </source>
</reference>
<feature type="compositionally biased region" description="Basic and acidic residues" evidence="1">
    <location>
        <begin position="68"/>
        <end position="91"/>
    </location>
</feature>
<evidence type="ECO:0000313" key="3">
    <source>
        <dbReference type="EMBL" id="KAF9492762.1"/>
    </source>
</evidence>
<sequence>MVHNNIPAFLLACSVFHAGMPYASPDYQATDSNTLRSYESLTVRDNDYTTSLYAREPETESDFLEHEAREPYSDDDHNAPSDSSHNHSTREVDEDVPASGNNHHQRRAALDYVMDLAARSVDPDDHEDERLTRREQLDRIVKLAARYAPPQPPPNDNDNDNDNSERSLADDERLEARSALGMALRPFAKELGNVIQQVMHRREQADDGEEFNARDLHDELHDELVARSAFGMAFRPIAQELGRAFRTAVLEKVKKREVEELEMRSAFGMAFRPIAQELGRAFRTAILEKVKREIDDREEADGALESREDVADAVESALQL</sequence>
<feature type="region of interest" description="Disordered" evidence="1">
    <location>
        <begin position="68"/>
        <end position="104"/>
    </location>
</feature>
<gene>
    <name evidence="3" type="ORF">BDN71DRAFT_1509213</name>
</gene>
<dbReference type="OrthoDB" id="2977066at2759"/>
<comment type="caution">
    <text evidence="3">The sequence shown here is derived from an EMBL/GenBank/DDBJ whole genome shotgun (WGS) entry which is preliminary data.</text>
</comment>
<dbReference type="AlphaFoldDB" id="A0A9P5ZQS7"/>
<name>A0A9P5ZQS7_PLEER</name>
<dbReference type="EMBL" id="MU154596">
    <property type="protein sequence ID" value="KAF9492762.1"/>
    <property type="molecule type" value="Genomic_DNA"/>
</dbReference>
<protein>
    <submittedName>
        <fullName evidence="3">Uncharacterized protein</fullName>
    </submittedName>
</protein>
<feature type="compositionally biased region" description="Basic and acidic residues" evidence="1">
    <location>
        <begin position="163"/>
        <end position="172"/>
    </location>
</feature>
<evidence type="ECO:0000256" key="2">
    <source>
        <dbReference type="SAM" id="SignalP"/>
    </source>
</evidence>
<keyword evidence="2" id="KW-0732">Signal</keyword>
<feature type="region of interest" description="Disordered" evidence="1">
    <location>
        <begin position="296"/>
        <end position="320"/>
    </location>
</feature>
<organism evidence="3 4">
    <name type="scientific">Pleurotus eryngii</name>
    <name type="common">Boletus of the steppes</name>
    <dbReference type="NCBI Taxonomy" id="5323"/>
    <lineage>
        <taxon>Eukaryota</taxon>
        <taxon>Fungi</taxon>
        <taxon>Dikarya</taxon>
        <taxon>Basidiomycota</taxon>
        <taxon>Agaricomycotina</taxon>
        <taxon>Agaricomycetes</taxon>
        <taxon>Agaricomycetidae</taxon>
        <taxon>Agaricales</taxon>
        <taxon>Pleurotineae</taxon>
        <taxon>Pleurotaceae</taxon>
        <taxon>Pleurotus</taxon>
    </lineage>
</organism>
<dbReference type="Proteomes" id="UP000807025">
    <property type="component" value="Unassembled WGS sequence"/>
</dbReference>
<feature type="chain" id="PRO_5040265846" evidence="2">
    <location>
        <begin position="26"/>
        <end position="320"/>
    </location>
</feature>
<accession>A0A9P5ZQS7</accession>
<feature type="signal peptide" evidence="2">
    <location>
        <begin position="1"/>
        <end position="25"/>
    </location>
</feature>